<feature type="region of interest" description="Disordered" evidence="1">
    <location>
        <begin position="150"/>
        <end position="196"/>
    </location>
</feature>
<feature type="compositionally biased region" description="Basic and acidic residues" evidence="1">
    <location>
        <begin position="338"/>
        <end position="350"/>
    </location>
</feature>
<feature type="compositionally biased region" description="Basic and acidic residues" evidence="1">
    <location>
        <begin position="156"/>
        <end position="194"/>
    </location>
</feature>
<name>A0A6P3WQ98_DINQU</name>
<feature type="domain" description="Platelet-derived growth factor (PDGF) family profile" evidence="3">
    <location>
        <begin position="574"/>
        <end position="689"/>
    </location>
</feature>
<dbReference type="Proteomes" id="UP000515204">
    <property type="component" value="Unplaced"/>
</dbReference>
<proteinExistence type="predicted"/>
<feature type="compositionally biased region" description="Basic and acidic residues" evidence="1">
    <location>
        <begin position="243"/>
        <end position="253"/>
    </location>
</feature>
<feature type="region of interest" description="Disordered" evidence="1">
    <location>
        <begin position="689"/>
        <end position="718"/>
    </location>
</feature>
<evidence type="ECO:0000259" key="3">
    <source>
        <dbReference type="PROSITE" id="PS50278"/>
    </source>
</evidence>
<accession>A0A6P3WQ98</accession>
<feature type="compositionally biased region" description="Acidic residues" evidence="1">
    <location>
        <begin position="289"/>
        <end position="305"/>
    </location>
</feature>
<feature type="compositionally biased region" description="Low complexity" evidence="1">
    <location>
        <begin position="371"/>
        <end position="381"/>
    </location>
</feature>
<organism evidence="4 5">
    <name type="scientific">Dinoponera quadriceps</name>
    <name type="common">South American ant</name>
    <dbReference type="NCBI Taxonomy" id="609295"/>
    <lineage>
        <taxon>Eukaryota</taxon>
        <taxon>Metazoa</taxon>
        <taxon>Ecdysozoa</taxon>
        <taxon>Arthropoda</taxon>
        <taxon>Hexapoda</taxon>
        <taxon>Insecta</taxon>
        <taxon>Pterygota</taxon>
        <taxon>Neoptera</taxon>
        <taxon>Endopterygota</taxon>
        <taxon>Hymenoptera</taxon>
        <taxon>Apocrita</taxon>
        <taxon>Aculeata</taxon>
        <taxon>Formicoidea</taxon>
        <taxon>Formicidae</taxon>
        <taxon>Ponerinae</taxon>
        <taxon>Ponerini</taxon>
        <taxon>Dinoponera</taxon>
    </lineage>
</organism>
<feature type="region of interest" description="Disordered" evidence="1">
    <location>
        <begin position="328"/>
        <end position="417"/>
    </location>
</feature>
<feature type="region of interest" description="Disordered" evidence="1">
    <location>
        <begin position="238"/>
        <end position="312"/>
    </location>
</feature>
<feature type="region of interest" description="Disordered" evidence="1">
    <location>
        <begin position="35"/>
        <end position="54"/>
    </location>
</feature>
<dbReference type="GO" id="GO:0035099">
    <property type="term" value="P:hemocyte migration"/>
    <property type="evidence" value="ECO:0007669"/>
    <property type="project" value="TreeGrafter"/>
</dbReference>
<evidence type="ECO:0000313" key="5">
    <source>
        <dbReference type="RefSeq" id="XP_014468223.1"/>
    </source>
</evidence>
<keyword evidence="2" id="KW-0732">Signal</keyword>
<feature type="signal peptide" evidence="2">
    <location>
        <begin position="1"/>
        <end position="22"/>
    </location>
</feature>
<dbReference type="GO" id="GO:0016020">
    <property type="term" value="C:membrane"/>
    <property type="evidence" value="ECO:0007669"/>
    <property type="project" value="InterPro"/>
</dbReference>
<dbReference type="PANTHER" id="PTHR21719">
    <property type="entry name" value="FI06402P-RELATED"/>
    <property type="match status" value="1"/>
</dbReference>
<dbReference type="SUPFAM" id="SSF57501">
    <property type="entry name" value="Cystine-knot cytokines"/>
    <property type="match status" value="1"/>
</dbReference>
<evidence type="ECO:0000256" key="2">
    <source>
        <dbReference type="SAM" id="SignalP"/>
    </source>
</evidence>
<keyword evidence="4" id="KW-1185">Reference proteome</keyword>
<dbReference type="InterPro" id="IPR029034">
    <property type="entry name" value="Cystine-knot_cytokine"/>
</dbReference>
<dbReference type="GeneID" id="106741093"/>
<feature type="compositionally biased region" description="Acidic residues" evidence="1">
    <location>
        <begin position="272"/>
        <end position="281"/>
    </location>
</feature>
<dbReference type="PROSITE" id="PS50278">
    <property type="entry name" value="PDGF_2"/>
    <property type="match status" value="1"/>
</dbReference>
<dbReference type="RefSeq" id="XP_014468223.1">
    <property type="nucleotide sequence ID" value="XM_014612737.1"/>
</dbReference>
<feature type="region of interest" description="Disordered" evidence="1">
    <location>
        <begin position="441"/>
        <end position="473"/>
    </location>
</feature>
<dbReference type="KEGG" id="dqu:106741093"/>
<dbReference type="InterPro" id="IPR000072">
    <property type="entry name" value="PDGF/VEGF_dom"/>
</dbReference>
<feature type="compositionally biased region" description="Acidic residues" evidence="1">
    <location>
        <begin position="441"/>
        <end position="470"/>
    </location>
</feature>
<dbReference type="Gene3D" id="2.10.90.10">
    <property type="entry name" value="Cystine-knot cytokines"/>
    <property type="match status" value="1"/>
</dbReference>
<dbReference type="AlphaFoldDB" id="A0A6P3WQ98"/>
<protein>
    <submittedName>
        <fullName evidence="5">Uncharacterized protein LOC106741093 isoform X1</fullName>
    </submittedName>
</protein>
<dbReference type="Pfam" id="PF00341">
    <property type="entry name" value="PDGF"/>
    <property type="match status" value="1"/>
</dbReference>
<feature type="compositionally biased region" description="Basic and acidic residues" evidence="1">
    <location>
        <begin position="382"/>
        <end position="405"/>
    </location>
</feature>
<sequence>MTRDRRLLLLLGLFMAYGLFVAECKYHQDATEARHRHRHRHESSNRRSHHEADRRAWQEVDYEYDGDGEEDSAAEEEDYQMRSYYDHHLRSRQQPRNYHGRMFEPRYPARYYHGGAYRGSGWYDDTEDERREISPRYNAKYRRYGRTYHGRRAHSRDHDVGSGYDDSKEAYLDHERSHRYEDGGSGDRRPERWRNSRRHASPRRDWRSRATRLDASRHRLKDRDRESRWTENWRRRSNSSSDYKYDSLIKGESESEEEEDEDYKDHGGLEESDKDEEEEEDYISRIFDDKDEEEDEGDETEELDNDFYKSSRSKTALTYDDIIKRLTSDDPTTTRTTVKRDYRNIEDRNLKHQPKNGSRLLGPFTLAANRSHAVSSSVKSAVPDESHKSPKNAYEDATVRRDWRGRSGTAVKSDRTHKNKRADLDFDGYMYPADNVKEDDLDTAEEDSDMQADVTDTGDDDNNGDEDEASVDTTSAFTTRMAATTPKWSANQHGKNTRPYERGAAAPYNGYQQPKNDYPPMSAHSVYKWQTLGSRESVKQTRNNMQQYNKNDAALVEAAEYWKKVNTEGTCKWPRAKVIRVSDSYPDSSVIYHPHCAILHECSDNTGCCKSEALTCVAKKSHPIMLTFYIWRLYGESSDPDGRARTPYRRIWFGQSRLDSKTTSVSQNASIVKLKFYNHTECECQDRDDFGKIPQGPHRTNQRDQPISPPQNMKRTSSIKPCKCTKHFTPRRRFPQDACQCSCQENNMNCMPLSRGKRLLEPADRLCIQNNECTIPNCEFGMYLPWEGKCPARKDMLSAATSHAMNRQFRYQRRNERRIREG</sequence>
<evidence type="ECO:0000313" key="4">
    <source>
        <dbReference type="Proteomes" id="UP000515204"/>
    </source>
</evidence>
<dbReference type="GO" id="GO:0008083">
    <property type="term" value="F:growth factor activity"/>
    <property type="evidence" value="ECO:0007669"/>
    <property type="project" value="InterPro"/>
</dbReference>
<feature type="chain" id="PRO_5027848585" evidence="2">
    <location>
        <begin position="23"/>
        <end position="822"/>
    </location>
</feature>
<feature type="compositionally biased region" description="Basic and acidic residues" evidence="1">
    <location>
        <begin position="42"/>
        <end position="54"/>
    </location>
</feature>
<reference evidence="5" key="1">
    <citation type="submission" date="2025-08" db="UniProtKB">
        <authorList>
            <consortium name="RefSeq"/>
        </authorList>
    </citation>
    <scope>IDENTIFICATION</scope>
</reference>
<gene>
    <name evidence="5" type="primary">LOC106741093</name>
</gene>
<dbReference type="PANTHER" id="PTHR21719:SF1">
    <property type="entry name" value="FI06402P-RELATED"/>
    <property type="match status" value="1"/>
</dbReference>
<dbReference type="OrthoDB" id="6370328at2759"/>
<evidence type="ECO:0000256" key="1">
    <source>
        <dbReference type="SAM" id="MobiDB-lite"/>
    </source>
</evidence>